<dbReference type="AlphaFoldDB" id="A0A852T5D1"/>
<comment type="caution">
    <text evidence="1">The sequence shown here is derived from an EMBL/GenBank/DDBJ whole genome shotgun (WGS) entry which is preliminary data.</text>
</comment>
<keyword evidence="2" id="KW-1185">Reference proteome</keyword>
<name>A0A852T5D1_9MICO</name>
<proteinExistence type="predicted"/>
<sequence>MTDEGWRVTVTPEAAMVLHKRFGEPGLLTATLGFWGTLYGERGQLRLVRHSELVAVISDIEHIGTDLVYTARGIFLPGLVVTIAGGEKLPLLPFERPGILPHSVKNSSAVAAEIRLAVFGAA</sequence>
<evidence type="ECO:0000313" key="1">
    <source>
        <dbReference type="EMBL" id="NYD75794.1"/>
    </source>
</evidence>
<protein>
    <submittedName>
        <fullName evidence="1">Uncharacterized protein</fullName>
    </submittedName>
</protein>
<gene>
    <name evidence="1" type="ORF">BJ963_003313</name>
</gene>
<dbReference type="RefSeq" id="WP_218857110.1">
    <property type="nucleotide sequence ID" value="NZ_BAAAPX010000001.1"/>
</dbReference>
<evidence type="ECO:0000313" key="2">
    <source>
        <dbReference type="Proteomes" id="UP000589620"/>
    </source>
</evidence>
<reference evidence="1 2" key="1">
    <citation type="submission" date="2020-07" db="EMBL/GenBank/DDBJ databases">
        <title>Sequencing the genomes of 1000 actinobacteria strains.</title>
        <authorList>
            <person name="Klenk H.-P."/>
        </authorList>
    </citation>
    <scope>NUCLEOTIDE SEQUENCE [LARGE SCALE GENOMIC DNA]</scope>
    <source>
        <strain evidence="1 2">DSM 23871</strain>
    </source>
</reference>
<accession>A0A852T5D1</accession>
<dbReference type="Proteomes" id="UP000589620">
    <property type="component" value="Unassembled WGS sequence"/>
</dbReference>
<dbReference type="EMBL" id="JACCBJ010000001">
    <property type="protein sequence ID" value="NYD75794.1"/>
    <property type="molecule type" value="Genomic_DNA"/>
</dbReference>
<organism evidence="1 2">
    <name type="scientific">Leifsonia soli</name>
    <dbReference type="NCBI Taxonomy" id="582665"/>
    <lineage>
        <taxon>Bacteria</taxon>
        <taxon>Bacillati</taxon>
        <taxon>Actinomycetota</taxon>
        <taxon>Actinomycetes</taxon>
        <taxon>Micrococcales</taxon>
        <taxon>Microbacteriaceae</taxon>
        <taxon>Leifsonia</taxon>
    </lineage>
</organism>